<feature type="transmembrane region" description="Helical" evidence="9">
    <location>
        <begin position="167"/>
        <end position="188"/>
    </location>
</feature>
<evidence type="ECO:0000313" key="10">
    <source>
        <dbReference type="EMBL" id="MCP1111047.1"/>
    </source>
</evidence>
<evidence type="ECO:0000256" key="5">
    <source>
        <dbReference type="ARBA" id="ARBA00022692"/>
    </source>
</evidence>
<dbReference type="Proteomes" id="UP001523565">
    <property type="component" value="Unassembled WGS sequence"/>
</dbReference>
<name>A0ABT1EP38_9FIRM</name>
<feature type="transmembrane region" description="Helical" evidence="9">
    <location>
        <begin position="50"/>
        <end position="69"/>
    </location>
</feature>
<evidence type="ECO:0000256" key="3">
    <source>
        <dbReference type="ARBA" id="ARBA00022475"/>
    </source>
</evidence>
<dbReference type="EMBL" id="JAMZFV010000022">
    <property type="protein sequence ID" value="MCP1111047.1"/>
    <property type="molecule type" value="Genomic_DNA"/>
</dbReference>
<keyword evidence="11" id="KW-1185">Reference proteome</keyword>
<feature type="transmembrane region" description="Helical" evidence="9">
    <location>
        <begin position="101"/>
        <end position="121"/>
    </location>
</feature>
<evidence type="ECO:0000256" key="8">
    <source>
        <dbReference type="ARBA" id="ARBA00039381"/>
    </source>
</evidence>
<evidence type="ECO:0000256" key="1">
    <source>
        <dbReference type="ARBA" id="ARBA00004651"/>
    </source>
</evidence>
<keyword evidence="7 9" id="KW-0472">Membrane</keyword>
<dbReference type="PANTHER" id="PTHR32196">
    <property type="entry name" value="ABC TRANSPORTER PERMEASE PROTEIN YPHD-RELATED-RELATED"/>
    <property type="match status" value="1"/>
</dbReference>
<feature type="transmembrane region" description="Helical" evidence="9">
    <location>
        <begin position="245"/>
        <end position="262"/>
    </location>
</feature>
<feature type="transmembrane region" description="Helical" evidence="9">
    <location>
        <begin position="20"/>
        <end position="38"/>
    </location>
</feature>
<comment type="subcellular location">
    <subcellularLocation>
        <location evidence="1">Cell membrane</location>
        <topology evidence="1">Multi-pass membrane protein</topology>
    </subcellularLocation>
</comment>
<keyword evidence="4" id="KW-0997">Cell inner membrane</keyword>
<dbReference type="InterPro" id="IPR001851">
    <property type="entry name" value="ABC_transp_permease"/>
</dbReference>
<keyword evidence="6 9" id="KW-1133">Transmembrane helix</keyword>
<protein>
    <recommendedName>
        <fullName evidence="8">Autoinducer 2 import system permease protein LsrD</fullName>
    </recommendedName>
</protein>
<organism evidence="10 11">
    <name type="scientific">Ohessyouella blattaphilus</name>
    <dbReference type="NCBI Taxonomy" id="2949333"/>
    <lineage>
        <taxon>Bacteria</taxon>
        <taxon>Bacillati</taxon>
        <taxon>Bacillota</taxon>
        <taxon>Clostridia</taxon>
        <taxon>Lachnospirales</taxon>
        <taxon>Lachnospiraceae</taxon>
        <taxon>Ohessyouella</taxon>
    </lineage>
</organism>
<dbReference type="RefSeq" id="WP_262069926.1">
    <property type="nucleotide sequence ID" value="NZ_JAMXOC010000022.1"/>
</dbReference>
<evidence type="ECO:0000313" key="11">
    <source>
        <dbReference type="Proteomes" id="UP001523565"/>
    </source>
</evidence>
<gene>
    <name evidence="10" type="ORF">NK118_12380</name>
</gene>
<comment type="caution">
    <text evidence="10">The sequence shown here is derived from an EMBL/GenBank/DDBJ whole genome shotgun (WGS) entry which is preliminary data.</text>
</comment>
<dbReference type="PANTHER" id="PTHR32196:SF71">
    <property type="entry name" value="AUTOINDUCER 2 IMPORT SYSTEM PERMEASE PROTEIN LSRD"/>
    <property type="match status" value="1"/>
</dbReference>
<evidence type="ECO:0000256" key="6">
    <source>
        <dbReference type="ARBA" id="ARBA00022989"/>
    </source>
</evidence>
<evidence type="ECO:0000256" key="4">
    <source>
        <dbReference type="ARBA" id="ARBA00022519"/>
    </source>
</evidence>
<feature type="transmembrane region" description="Helical" evidence="9">
    <location>
        <begin position="128"/>
        <end position="147"/>
    </location>
</feature>
<evidence type="ECO:0000256" key="7">
    <source>
        <dbReference type="ARBA" id="ARBA00023136"/>
    </source>
</evidence>
<feature type="transmembrane region" description="Helical" evidence="9">
    <location>
        <begin position="218"/>
        <end position="239"/>
    </location>
</feature>
<dbReference type="Pfam" id="PF02653">
    <property type="entry name" value="BPD_transp_2"/>
    <property type="match status" value="1"/>
</dbReference>
<evidence type="ECO:0000256" key="2">
    <source>
        <dbReference type="ARBA" id="ARBA00022448"/>
    </source>
</evidence>
<reference evidence="10 11" key="1">
    <citation type="journal article" date="2022" name="Genome Biol. Evol.">
        <title>Host diet, physiology and behaviors set the stage for Lachnospiraceae cladogenesis.</title>
        <authorList>
            <person name="Vera-Ponce De Leon A."/>
            <person name="Schneider M."/>
            <person name="Jahnes B.C."/>
            <person name="Sadowski V."/>
            <person name="Camuy-Velez L.A."/>
            <person name="Duan J."/>
            <person name="Sabree Z.L."/>
        </authorList>
    </citation>
    <scope>NUCLEOTIDE SEQUENCE [LARGE SCALE GENOMIC DNA]</scope>
    <source>
        <strain evidence="10 11">PAL227</strain>
    </source>
</reference>
<feature type="transmembrane region" description="Helical" evidence="9">
    <location>
        <begin position="274"/>
        <end position="295"/>
    </location>
</feature>
<keyword evidence="5 9" id="KW-0812">Transmembrane</keyword>
<keyword evidence="2" id="KW-0813">Transport</keyword>
<evidence type="ECO:0000256" key="9">
    <source>
        <dbReference type="SAM" id="Phobius"/>
    </source>
</evidence>
<feature type="transmembrane region" description="Helical" evidence="9">
    <location>
        <begin position="301"/>
        <end position="320"/>
    </location>
</feature>
<proteinExistence type="predicted"/>
<keyword evidence="3" id="KW-1003">Cell membrane</keyword>
<accession>A0ABT1EP38</accession>
<sequence length="330" mass="35104">MVKNQRKLNKYKIQQMIVQFLPLVALVVLFLVFCAVVQTKGYRLDMYLKIVFNEGIVLAVVATGAIFIYSLGSFDISLGAATLFSATMGVLNYNAFENVPLMIVVIGVSGIGCSLLSSILASIFHIPVFVATVAMMSVLSAVSAQIITSRGGALGGISIPSNVLKSLDVPAFKIVTLAVFFLLCLYVFNFTKIGRREKFIGGNPVCAKLTGINYNKHAIIGFCIAGLSVGLGAFLTLVYTPSVTATTASSLGMNILVAIVFGGMPISGGADSKIFSAIIGGFSYILLDNALELIFDSSSGYGITQIISAVFFLLVVYAASMNYRTKTLPR</sequence>